<dbReference type="SUPFAM" id="SSF48726">
    <property type="entry name" value="Immunoglobulin"/>
    <property type="match status" value="2"/>
</dbReference>
<dbReference type="Gene3D" id="2.60.40.10">
    <property type="entry name" value="Immunoglobulins"/>
    <property type="match status" value="2"/>
</dbReference>
<dbReference type="Proteomes" id="UP000518911">
    <property type="component" value="Unassembled WGS sequence"/>
</dbReference>
<dbReference type="InterPro" id="IPR036179">
    <property type="entry name" value="Ig-like_dom_sf"/>
</dbReference>
<dbReference type="InterPro" id="IPR013768">
    <property type="entry name" value="ICAM_N"/>
</dbReference>
<evidence type="ECO:0000313" key="3">
    <source>
        <dbReference type="EMBL" id="NXV70577.1"/>
    </source>
</evidence>
<feature type="chain" id="PRO_5029669507" evidence="1">
    <location>
        <begin position="23"/>
        <end position="201"/>
    </location>
</feature>
<dbReference type="GO" id="GO:0005178">
    <property type="term" value="F:integrin binding"/>
    <property type="evidence" value="ECO:0007669"/>
    <property type="project" value="InterPro"/>
</dbReference>
<dbReference type="PANTHER" id="PTHR13771:SF9">
    <property type="entry name" value="INTERCELLULAR ADHESION MOLECULE 5"/>
    <property type="match status" value="1"/>
</dbReference>
<dbReference type="OrthoDB" id="10012075at2759"/>
<dbReference type="EMBL" id="VZUJ01000833">
    <property type="protein sequence ID" value="NXV70577.1"/>
    <property type="molecule type" value="Genomic_DNA"/>
</dbReference>
<reference evidence="3 4" key="1">
    <citation type="submission" date="2019-09" db="EMBL/GenBank/DDBJ databases">
        <title>Bird 10,000 Genomes (B10K) Project - Family phase.</title>
        <authorList>
            <person name="Zhang G."/>
        </authorList>
    </citation>
    <scope>NUCLEOTIDE SEQUENCE [LARGE SCALE GENOMIC DNA]</scope>
    <source>
        <strain evidence="3">OUT-0055</strain>
        <tissue evidence="3">Blood</tissue>
    </source>
</reference>
<sequence>MDPHRCCAALALLCFLVPGGHPGPCRVSISPEEPMVEFGSPLLLNCTSSCQNYSRLSWEVSVPKKGEQGPGWVSLNITSVTDWSLELQCFGVFGAQREITATPLRAYQFSPPQVSLEGDVVAGREARVICVVSARVPPSDPLDLNLTLGGGGLPPSTQRGPSAVLAFTARPEQHGQEVTCEAALRLGRLLLNASASTALRV</sequence>
<keyword evidence="1" id="KW-0732">Signal</keyword>
<dbReference type="InterPro" id="IPR047012">
    <property type="entry name" value="ICAM_VCAM"/>
</dbReference>
<protein>
    <submittedName>
        <fullName evidence="3">ICAM3 protein</fullName>
    </submittedName>
</protein>
<feature type="signal peptide" evidence="1">
    <location>
        <begin position="1"/>
        <end position="22"/>
    </location>
</feature>
<dbReference type="GO" id="GO:0005886">
    <property type="term" value="C:plasma membrane"/>
    <property type="evidence" value="ECO:0007669"/>
    <property type="project" value="TreeGrafter"/>
</dbReference>
<gene>
    <name evidence="3" type="primary">Icam3</name>
    <name evidence="3" type="ORF">ATLROG_R14837</name>
</gene>
<dbReference type="Pfam" id="PF03921">
    <property type="entry name" value="ICAM_N"/>
    <property type="match status" value="1"/>
</dbReference>
<evidence type="ECO:0000313" key="4">
    <source>
        <dbReference type="Proteomes" id="UP000518911"/>
    </source>
</evidence>
<organism evidence="3 4">
    <name type="scientific">Atlantisia rogersi</name>
    <name type="common">Inaccessible Island rail</name>
    <dbReference type="NCBI Taxonomy" id="2478892"/>
    <lineage>
        <taxon>Eukaryota</taxon>
        <taxon>Metazoa</taxon>
        <taxon>Chordata</taxon>
        <taxon>Craniata</taxon>
        <taxon>Vertebrata</taxon>
        <taxon>Euteleostomi</taxon>
        <taxon>Archelosauria</taxon>
        <taxon>Archosauria</taxon>
        <taxon>Dinosauria</taxon>
        <taxon>Saurischia</taxon>
        <taxon>Theropoda</taxon>
        <taxon>Coelurosauria</taxon>
        <taxon>Aves</taxon>
        <taxon>Neognathae</taxon>
        <taxon>Neoaves</taxon>
        <taxon>Gruiformes</taxon>
        <taxon>Rallidae</taxon>
        <taxon>Atlantisia</taxon>
    </lineage>
</organism>
<evidence type="ECO:0000256" key="1">
    <source>
        <dbReference type="SAM" id="SignalP"/>
    </source>
</evidence>
<dbReference type="PANTHER" id="PTHR13771">
    <property type="entry name" value="INTERCELLULAR ADHESION MOLECULE"/>
    <property type="match status" value="1"/>
</dbReference>
<dbReference type="GO" id="GO:0007155">
    <property type="term" value="P:cell adhesion"/>
    <property type="evidence" value="ECO:0007669"/>
    <property type="project" value="InterPro"/>
</dbReference>
<feature type="non-terminal residue" evidence="3">
    <location>
        <position position="1"/>
    </location>
</feature>
<name>A0A7L3W310_9GRUI</name>
<evidence type="ECO:0000259" key="2">
    <source>
        <dbReference type="Pfam" id="PF03921"/>
    </source>
</evidence>
<feature type="non-terminal residue" evidence="3">
    <location>
        <position position="201"/>
    </location>
</feature>
<keyword evidence="4" id="KW-1185">Reference proteome</keyword>
<comment type="caution">
    <text evidence="3">The sequence shown here is derived from an EMBL/GenBank/DDBJ whole genome shotgun (WGS) entry which is preliminary data.</text>
</comment>
<proteinExistence type="predicted"/>
<dbReference type="InterPro" id="IPR013783">
    <property type="entry name" value="Ig-like_fold"/>
</dbReference>
<feature type="domain" description="Intercellular adhesion molecule N-terminal" evidence="2">
    <location>
        <begin position="25"/>
        <end position="109"/>
    </location>
</feature>
<dbReference type="AlphaFoldDB" id="A0A7L3W310"/>
<accession>A0A7L3W310</accession>